<sequence length="163" mass="18650">MAVMKVEKVYEGLPYTFYKGIDADGEFVEYIEEGTPYANGLVGRFYPIKKEIHHKPGKGHLSYILTTFEWDLFDSNGNQLPNAMPQRTHPLFGTLQVRTNGQDAATFTMMFGDVFGQFDENGFVRAVMRQPKANRVFNDDGTPIVQTEEMKMQARGDFYENNQ</sequence>
<keyword evidence="2" id="KW-1185">Reference proteome</keyword>
<dbReference type="KEGG" id="nib:GU926_08240"/>
<name>A0A6P1NZ81_9BACT</name>
<reference evidence="1 2" key="1">
    <citation type="submission" date="2020-01" db="EMBL/GenBank/DDBJ databases">
        <authorList>
            <person name="Kim M."/>
        </authorList>
    </citation>
    <scope>NUCLEOTIDE SEQUENCE [LARGE SCALE GENOMIC DNA]</scope>
    <source>
        <strain evidence="1 2">BT10</strain>
    </source>
</reference>
<proteinExistence type="predicted"/>
<evidence type="ECO:0000313" key="2">
    <source>
        <dbReference type="Proteomes" id="UP000464214"/>
    </source>
</evidence>
<dbReference type="EMBL" id="CP047897">
    <property type="protein sequence ID" value="QHL87425.1"/>
    <property type="molecule type" value="Genomic_DNA"/>
</dbReference>
<dbReference type="RefSeq" id="WP_160690811.1">
    <property type="nucleotide sequence ID" value="NZ_CP047897.1"/>
</dbReference>
<accession>A0A6P1NZ81</accession>
<organism evidence="1 2">
    <name type="scientific">Nibribacter ruber</name>
    <dbReference type="NCBI Taxonomy" id="2698458"/>
    <lineage>
        <taxon>Bacteria</taxon>
        <taxon>Pseudomonadati</taxon>
        <taxon>Bacteroidota</taxon>
        <taxon>Cytophagia</taxon>
        <taxon>Cytophagales</taxon>
        <taxon>Hymenobacteraceae</taxon>
        <taxon>Nibribacter</taxon>
    </lineage>
</organism>
<dbReference type="Proteomes" id="UP000464214">
    <property type="component" value="Chromosome"/>
</dbReference>
<gene>
    <name evidence="1" type="ORF">GU926_08240</name>
</gene>
<evidence type="ECO:0000313" key="1">
    <source>
        <dbReference type="EMBL" id="QHL87425.1"/>
    </source>
</evidence>
<protein>
    <submittedName>
        <fullName evidence="1">Uncharacterized protein</fullName>
    </submittedName>
</protein>
<dbReference type="AlphaFoldDB" id="A0A6P1NZ81"/>